<accession>A0A7R9JGP0</accession>
<gene>
    <name evidence="1" type="ORF">TCMB3V08_LOCUS11517</name>
</gene>
<evidence type="ECO:0000313" key="1">
    <source>
        <dbReference type="EMBL" id="CAD7578980.1"/>
    </source>
</evidence>
<sequence length="14" mass="1562">MSREVSVLHQSSVC</sequence>
<reference evidence="1" key="1">
    <citation type="submission" date="2020-11" db="EMBL/GenBank/DDBJ databases">
        <authorList>
            <person name="Tran Van P."/>
        </authorList>
    </citation>
    <scope>NUCLEOTIDE SEQUENCE</scope>
</reference>
<name>A0A7R9JGP0_TIMCA</name>
<proteinExistence type="predicted"/>
<dbReference type="EMBL" id="OE189349">
    <property type="protein sequence ID" value="CAD7578980.1"/>
    <property type="molecule type" value="Genomic_DNA"/>
</dbReference>
<protein>
    <submittedName>
        <fullName evidence="1">(California timema) hypothetical protein</fullName>
    </submittedName>
</protein>
<organism evidence="1">
    <name type="scientific">Timema californicum</name>
    <name type="common">California timema</name>
    <name type="synonym">Walking stick</name>
    <dbReference type="NCBI Taxonomy" id="61474"/>
    <lineage>
        <taxon>Eukaryota</taxon>
        <taxon>Metazoa</taxon>
        <taxon>Ecdysozoa</taxon>
        <taxon>Arthropoda</taxon>
        <taxon>Hexapoda</taxon>
        <taxon>Insecta</taxon>
        <taxon>Pterygota</taxon>
        <taxon>Neoptera</taxon>
        <taxon>Polyneoptera</taxon>
        <taxon>Phasmatodea</taxon>
        <taxon>Timematodea</taxon>
        <taxon>Timematoidea</taxon>
        <taxon>Timematidae</taxon>
        <taxon>Timema</taxon>
    </lineage>
</organism>